<feature type="region of interest" description="Disordered" evidence="1">
    <location>
        <begin position="320"/>
        <end position="346"/>
    </location>
</feature>
<dbReference type="RefSeq" id="WP_154780519.1">
    <property type="nucleotide sequence ID" value="NZ_WMBC01000008.1"/>
</dbReference>
<dbReference type="AlphaFoldDB" id="A0A844GI01"/>
<evidence type="ECO:0000313" key="3">
    <source>
        <dbReference type="EMBL" id="MTD61723.1"/>
    </source>
</evidence>
<dbReference type="PANTHER" id="PTHR35271:SF1">
    <property type="entry name" value="ABC TRANSPORTER, SUBSTRATE-BINDING LIPOPROTEIN"/>
    <property type="match status" value="1"/>
</dbReference>
<dbReference type="PANTHER" id="PTHR35271">
    <property type="entry name" value="ABC TRANSPORTER, SUBSTRATE-BINDING LIPOPROTEIN-RELATED"/>
    <property type="match status" value="1"/>
</dbReference>
<reference evidence="3 4" key="1">
    <citation type="submission" date="2019-11" db="EMBL/GenBank/DDBJ databases">
        <title>Draft genome sequence of Blautia luti DSM 14534T, isolated from human stool.</title>
        <authorList>
            <person name="Ortiz R."/>
            <person name="Melis-Arcos F."/>
            <person name="Covarrubias P."/>
            <person name="Cardenas J.P."/>
            <person name="Perez-Donoso J."/>
            <person name="Almonacid D."/>
        </authorList>
    </citation>
    <scope>NUCLEOTIDE SEQUENCE [LARGE SCALE GENOMIC DNA]</scope>
    <source>
        <strain evidence="3 4">DSM 14534</strain>
    </source>
</reference>
<dbReference type="InterPro" id="IPR007487">
    <property type="entry name" value="ABC_transpt-TYRBP-like"/>
</dbReference>
<proteinExistence type="predicted"/>
<comment type="caution">
    <text evidence="3">The sequence shown here is derived from an EMBL/GenBank/DDBJ whole genome shotgun (WGS) entry which is preliminary data.</text>
</comment>
<dbReference type="Pfam" id="PF04392">
    <property type="entry name" value="ABC_sub_bind"/>
    <property type="match status" value="1"/>
</dbReference>
<protein>
    <submittedName>
        <fullName evidence="3">ABC transporter substrate-binding protein</fullName>
    </submittedName>
</protein>
<feature type="compositionally biased region" description="Acidic residues" evidence="1">
    <location>
        <begin position="331"/>
        <end position="346"/>
    </location>
</feature>
<name>A0A844GI01_9FIRM</name>
<feature type="signal peptide" evidence="2">
    <location>
        <begin position="1"/>
        <end position="25"/>
    </location>
</feature>
<keyword evidence="2" id="KW-0732">Signal</keyword>
<dbReference type="InterPro" id="IPR028082">
    <property type="entry name" value="Peripla_BP_I"/>
</dbReference>
<dbReference type="SUPFAM" id="SSF53822">
    <property type="entry name" value="Periplasmic binding protein-like I"/>
    <property type="match status" value="1"/>
</dbReference>
<dbReference type="CDD" id="cd06325">
    <property type="entry name" value="PBP1_ABC_unchar_transporter"/>
    <property type="match status" value="1"/>
</dbReference>
<organism evidence="3 4">
    <name type="scientific">Blautia luti DSM 14534 = JCM 17040</name>
    <dbReference type="NCBI Taxonomy" id="649762"/>
    <lineage>
        <taxon>Bacteria</taxon>
        <taxon>Bacillati</taxon>
        <taxon>Bacillota</taxon>
        <taxon>Clostridia</taxon>
        <taxon>Lachnospirales</taxon>
        <taxon>Lachnospiraceae</taxon>
        <taxon>Blautia</taxon>
    </lineage>
</organism>
<sequence>MKRKALTITLAAVMAMGTCAVTASAADGDTYNIGICQLVQHDALDAATQGFKDEVIKELGEEAVTFDEQNAQGDSNTCSTIVNSFVSNNVDLILANATPALQAAAAGTSDIPILGTSVTEYGVALGLDDFDGTVGGNISGTADLAPLDEQAAMLNELFPDAKNVGLLYCSAEANSQYQVDTVKDALEKLGYTCEYYAFSDSNDLSSVVTTAADASDVIYVPTDNTVASNTEIINNICLPAKVPVIAGEEGICNGCGVATLSISYYDLGVTTGKMAVKILKDGEDISTMPIEYAPNFTKEYNKDICEELGVTVPDDYVAIGEASDDTKEAADDTAEETADDTEEAAE</sequence>
<accession>A0A844GI01</accession>
<dbReference type="Gene3D" id="3.40.50.2300">
    <property type="match status" value="2"/>
</dbReference>
<feature type="chain" id="PRO_5032650501" evidence="2">
    <location>
        <begin position="26"/>
        <end position="346"/>
    </location>
</feature>
<evidence type="ECO:0000256" key="1">
    <source>
        <dbReference type="SAM" id="MobiDB-lite"/>
    </source>
</evidence>
<dbReference type="EMBL" id="WMBC01000008">
    <property type="protein sequence ID" value="MTD61723.1"/>
    <property type="molecule type" value="Genomic_DNA"/>
</dbReference>
<evidence type="ECO:0000256" key="2">
    <source>
        <dbReference type="SAM" id="SignalP"/>
    </source>
</evidence>
<gene>
    <name evidence="3" type="ORF">GKZ57_10755</name>
</gene>
<dbReference type="Proteomes" id="UP000437824">
    <property type="component" value="Unassembled WGS sequence"/>
</dbReference>
<evidence type="ECO:0000313" key="4">
    <source>
        <dbReference type="Proteomes" id="UP000437824"/>
    </source>
</evidence>